<evidence type="ECO:0008006" key="4">
    <source>
        <dbReference type="Google" id="ProtNLM"/>
    </source>
</evidence>
<feature type="coiled-coil region" evidence="1">
    <location>
        <begin position="28"/>
        <end position="55"/>
    </location>
</feature>
<reference evidence="2 3" key="1">
    <citation type="journal article" date="2015" name="Nature">
        <title>rRNA introns, odd ribosomes, and small enigmatic genomes across a large radiation of phyla.</title>
        <authorList>
            <person name="Brown C.T."/>
            <person name="Hug L.A."/>
            <person name="Thomas B.C."/>
            <person name="Sharon I."/>
            <person name="Castelle C.J."/>
            <person name="Singh A."/>
            <person name="Wilkins M.J."/>
            <person name="Williams K.H."/>
            <person name="Banfield J.F."/>
        </authorList>
    </citation>
    <scope>NUCLEOTIDE SEQUENCE [LARGE SCALE GENOMIC DNA]</scope>
</reference>
<dbReference type="Proteomes" id="UP000034371">
    <property type="component" value="Unassembled WGS sequence"/>
</dbReference>
<dbReference type="AlphaFoldDB" id="A0A0G0ZA33"/>
<dbReference type="EMBL" id="LCBY01000099">
    <property type="protein sequence ID" value="KKS18926.1"/>
    <property type="molecule type" value="Genomic_DNA"/>
</dbReference>
<dbReference type="InterPro" id="IPR027981">
    <property type="entry name" value="DUF4446"/>
</dbReference>
<sequence length="126" mass="13834">MIKLFNTCLPAGRKQKEPQSLKEVLGILEKLAGDFKKVSQELAELKKNNKKNLQKVGVVRFNPFKEGGGDQSFSIAVLDALDNGFVITSLYSNAANRVYAKPIMNGASSYSLSQEEKEAINKAINV</sequence>
<organism evidence="2 3">
    <name type="scientific">Candidatus Roizmanbacteria bacterium GW2011_GWC2_41_7</name>
    <dbReference type="NCBI Taxonomy" id="1618487"/>
    <lineage>
        <taxon>Bacteria</taxon>
        <taxon>Candidatus Roizmaniibacteriota</taxon>
    </lineage>
</organism>
<proteinExistence type="predicted"/>
<dbReference type="Pfam" id="PF14584">
    <property type="entry name" value="DUF4446"/>
    <property type="match status" value="1"/>
</dbReference>
<comment type="caution">
    <text evidence="2">The sequence shown here is derived from an EMBL/GenBank/DDBJ whole genome shotgun (WGS) entry which is preliminary data.</text>
</comment>
<name>A0A0G0ZA33_9BACT</name>
<evidence type="ECO:0000256" key="1">
    <source>
        <dbReference type="SAM" id="Coils"/>
    </source>
</evidence>
<accession>A0A0G0ZA33</accession>
<gene>
    <name evidence="2" type="ORF">UU78_C0099G0006</name>
</gene>
<keyword evidence="1" id="KW-0175">Coiled coil</keyword>
<evidence type="ECO:0000313" key="3">
    <source>
        <dbReference type="Proteomes" id="UP000034371"/>
    </source>
</evidence>
<evidence type="ECO:0000313" key="2">
    <source>
        <dbReference type="EMBL" id="KKS18926.1"/>
    </source>
</evidence>
<protein>
    <recommendedName>
        <fullName evidence="4">DUF4446 domain-containing protein</fullName>
    </recommendedName>
</protein>